<dbReference type="PROSITE" id="PS50096">
    <property type="entry name" value="IQ"/>
    <property type="match status" value="1"/>
</dbReference>
<keyword evidence="11" id="KW-1185">Reference proteome</keyword>
<keyword evidence="3" id="KW-0067">ATP-binding</keyword>
<dbReference type="InterPro" id="IPR027417">
    <property type="entry name" value="P-loop_NTPase"/>
</dbReference>
<dbReference type="GO" id="GO:0005737">
    <property type="term" value="C:cytoplasm"/>
    <property type="evidence" value="ECO:0007669"/>
    <property type="project" value="TreeGrafter"/>
</dbReference>
<evidence type="ECO:0000259" key="9">
    <source>
        <dbReference type="PROSITE" id="PS51456"/>
    </source>
</evidence>
<dbReference type="GO" id="GO:0016020">
    <property type="term" value="C:membrane"/>
    <property type="evidence" value="ECO:0007669"/>
    <property type="project" value="TreeGrafter"/>
</dbReference>
<dbReference type="Gene3D" id="4.10.270.10">
    <property type="entry name" value="Myosin, subunit A"/>
    <property type="match status" value="1"/>
</dbReference>
<name>A0A9D4PXZ8_RHISA</name>
<accession>A0A9D4PXZ8</accession>
<dbReference type="Pfam" id="PF00612">
    <property type="entry name" value="IQ"/>
    <property type="match status" value="1"/>
</dbReference>
<comment type="caution">
    <text evidence="6">Lacks conserved residue(s) required for the propagation of feature annotation.</text>
</comment>
<dbReference type="Gene3D" id="3.30.70.1590">
    <property type="match status" value="1"/>
</dbReference>
<feature type="coiled-coil region" evidence="7">
    <location>
        <begin position="199"/>
        <end position="240"/>
    </location>
</feature>
<protein>
    <recommendedName>
        <fullName evidence="9">Myosin motor domain-containing protein</fullName>
    </recommendedName>
</protein>
<dbReference type="SUPFAM" id="SSF75704">
    <property type="entry name" value="Mitotic arrest deficient-like 1, Mad1"/>
    <property type="match status" value="1"/>
</dbReference>
<dbReference type="GO" id="GO:0016459">
    <property type="term" value="C:myosin complex"/>
    <property type="evidence" value="ECO:0007669"/>
    <property type="project" value="UniProtKB-KW"/>
</dbReference>
<feature type="compositionally biased region" description="Low complexity" evidence="8">
    <location>
        <begin position="33"/>
        <end position="45"/>
    </location>
</feature>
<feature type="region of interest" description="Disordered" evidence="8">
    <location>
        <begin position="274"/>
        <end position="325"/>
    </location>
</feature>
<dbReference type="PANTHER" id="PTHR13140">
    <property type="entry name" value="MYOSIN"/>
    <property type="match status" value="1"/>
</dbReference>
<evidence type="ECO:0000256" key="4">
    <source>
        <dbReference type="ARBA" id="ARBA00023054"/>
    </source>
</evidence>
<proteinExistence type="inferred from homology"/>
<feature type="region of interest" description="Disordered" evidence="8">
    <location>
        <begin position="27"/>
        <end position="54"/>
    </location>
</feature>
<dbReference type="SUPFAM" id="SSF52540">
    <property type="entry name" value="P-loop containing nucleoside triphosphate hydrolases"/>
    <property type="match status" value="1"/>
</dbReference>
<evidence type="ECO:0000256" key="8">
    <source>
        <dbReference type="SAM" id="MobiDB-lite"/>
    </source>
</evidence>
<feature type="compositionally biased region" description="Polar residues" evidence="8">
    <location>
        <begin position="297"/>
        <end position="312"/>
    </location>
</feature>
<keyword evidence="2" id="KW-0547">Nucleotide-binding</keyword>
<reference evidence="10" key="1">
    <citation type="journal article" date="2020" name="Cell">
        <title>Large-Scale Comparative Analyses of Tick Genomes Elucidate Their Genetic Diversity and Vector Capacities.</title>
        <authorList>
            <consortium name="Tick Genome and Microbiome Consortium (TIGMIC)"/>
            <person name="Jia N."/>
            <person name="Wang J."/>
            <person name="Shi W."/>
            <person name="Du L."/>
            <person name="Sun Y."/>
            <person name="Zhan W."/>
            <person name="Jiang J.F."/>
            <person name="Wang Q."/>
            <person name="Zhang B."/>
            <person name="Ji P."/>
            <person name="Bell-Sakyi L."/>
            <person name="Cui X.M."/>
            <person name="Yuan T.T."/>
            <person name="Jiang B.G."/>
            <person name="Yang W.F."/>
            <person name="Lam T.T."/>
            <person name="Chang Q.C."/>
            <person name="Ding S.J."/>
            <person name="Wang X.J."/>
            <person name="Zhu J.G."/>
            <person name="Ruan X.D."/>
            <person name="Zhao L."/>
            <person name="Wei J.T."/>
            <person name="Ye R.Z."/>
            <person name="Que T.C."/>
            <person name="Du C.H."/>
            <person name="Zhou Y.H."/>
            <person name="Cheng J.X."/>
            <person name="Dai P.F."/>
            <person name="Guo W.B."/>
            <person name="Han X.H."/>
            <person name="Huang E.J."/>
            <person name="Li L.F."/>
            <person name="Wei W."/>
            <person name="Gao Y.C."/>
            <person name="Liu J.Z."/>
            <person name="Shao H.Z."/>
            <person name="Wang X."/>
            <person name="Wang C.C."/>
            <person name="Yang T.C."/>
            <person name="Huo Q.B."/>
            <person name="Li W."/>
            <person name="Chen H.Y."/>
            <person name="Chen S.E."/>
            <person name="Zhou L.G."/>
            <person name="Ni X.B."/>
            <person name="Tian J.H."/>
            <person name="Sheng Y."/>
            <person name="Liu T."/>
            <person name="Pan Y.S."/>
            <person name="Xia L.Y."/>
            <person name="Li J."/>
            <person name="Zhao F."/>
            <person name="Cao W.C."/>
        </authorList>
    </citation>
    <scope>NUCLEOTIDE SEQUENCE</scope>
    <source>
        <strain evidence="10">Rsan-2018</strain>
    </source>
</reference>
<keyword evidence="6" id="KW-0518">Myosin</keyword>
<keyword evidence="4 7" id="KW-0175">Coiled coil</keyword>
<dbReference type="PANTHER" id="PTHR13140:SF857">
    <property type="entry name" value="MYOSIN-11"/>
    <property type="match status" value="1"/>
</dbReference>
<dbReference type="AlphaFoldDB" id="A0A9D4PXZ8"/>
<reference evidence="10" key="2">
    <citation type="submission" date="2021-09" db="EMBL/GenBank/DDBJ databases">
        <authorList>
            <person name="Jia N."/>
            <person name="Wang J."/>
            <person name="Shi W."/>
            <person name="Du L."/>
            <person name="Sun Y."/>
            <person name="Zhan W."/>
            <person name="Jiang J."/>
            <person name="Wang Q."/>
            <person name="Zhang B."/>
            <person name="Ji P."/>
            <person name="Sakyi L.B."/>
            <person name="Cui X."/>
            <person name="Yuan T."/>
            <person name="Jiang B."/>
            <person name="Yang W."/>
            <person name="Lam T.T.-Y."/>
            <person name="Chang Q."/>
            <person name="Ding S."/>
            <person name="Wang X."/>
            <person name="Zhu J."/>
            <person name="Ruan X."/>
            <person name="Zhao L."/>
            <person name="Wei J."/>
            <person name="Que T."/>
            <person name="Du C."/>
            <person name="Cheng J."/>
            <person name="Dai P."/>
            <person name="Han X."/>
            <person name="Huang E."/>
            <person name="Gao Y."/>
            <person name="Liu J."/>
            <person name="Shao H."/>
            <person name="Ye R."/>
            <person name="Li L."/>
            <person name="Wei W."/>
            <person name="Wang X."/>
            <person name="Wang C."/>
            <person name="Huo Q."/>
            <person name="Li W."/>
            <person name="Guo W."/>
            <person name="Chen H."/>
            <person name="Chen S."/>
            <person name="Zhou L."/>
            <person name="Zhou L."/>
            <person name="Ni X."/>
            <person name="Tian J."/>
            <person name="Zhou Y."/>
            <person name="Sheng Y."/>
            <person name="Liu T."/>
            <person name="Pan Y."/>
            <person name="Xia L."/>
            <person name="Li J."/>
            <person name="Zhao F."/>
            <person name="Cao W."/>
        </authorList>
    </citation>
    <scope>NUCLEOTIDE SEQUENCE</scope>
    <source>
        <strain evidence="10">Rsan-2018</strain>
        <tissue evidence="10">Larvae</tissue>
    </source>
</reference>
<evidence type="ECO:0000256" key="7">
    <source>
        <dbReference type="SAM" id="Coils"/>
    </source>
</evidence>
<dbReference type="InterPro" id="IPR000048">
    <property type="entry name" value="IQ_motif_EF-hand-BS"/>
</dbReference>
<keyword evidence="5 6" id="KW-0009">Actin-binding</keyword>
<comment type="similarity">
    <text evidence="1 6">Belongs to the TRAFAC class myosin-kinesin ATPase superfamily. Myosin family.</text>
</comment>
<evidence type="ECO:0000313" key="11">
    <source>
        <dbReference type="Proteomes" id="UP000821837"/>
    </source>
</evidence>
<dbReference type="GO" id="GO:0005524">
    <property type="term" value="F:ATP binding"/>
    <property type="evidence" value="ECO:0007669"/>
    <property type="project" value="UniProtKB-KW"/>
</dbReference>
<dbReference type="Proteomes" id="UP000821837">
    <property type="component" value="Unassembled WGS sequence"/>
</dbReference>
<evidence type="ECO:0000256" key="3">
    <source>
        <dbReference type="ARBA" id="ARBA00022840"/>
    </source>
</evidence>
<feature type="domain" description="Myosin motor" evidence="9">
    <location>
        <begin position="64"/>
        <end position="135"/>
    </location>
</feature>
<evidence type="ECO:0000313" key="10">
    <source>
        <dbReference type="EMBL" id="KAH7957849.1"/>
    </source>
</evidence>
<evidence type="ECO:0000256" key="6">
    <source>
        <dbReference type="PROSITE-ProRule" id="PRU00782"/>
    </source>
</evidence>
<dbReference type="GO" id="GO:0007015">
    <property type="term" value="P:actin filament organization"/>
    <property type="evidence" value="ECO:0007669"/>
    <property type="project" value="TreeGrafter"/>
</dbReference>
<dbReference type="VEuPathDB" id="VectorBase:RSAN_026273"/>
<evidence type="ECO:0000256" key="2">
    <source>
        <dbReference type="ARBA" id="ARBA00022741"/>
    </source>
</evidence>
<evidence type="ECO:0000256" key="5">
    <source>
        <dbReference type="ARBA" id="ARBA00023203"/>
    </source>
</evidence>
<dbReference type="PROSITE" id="PS51456">
    <property type="entry name" value="MYOSIN_MOTOR"/>
    <property type="match status" value="1"/>
</dbReference>
<evidence type="ECO:0000256" key="1">
    <source>
        <dbReference type="ARBA" id="ARBA00008314"/>
    </source>
</evidence>
<comment type="caution">
    <text evidence="10">The sequence shown here is derived from an EMBL/GenBank/DDBJ whole genome shotgun (WGS) entry which is preliminary data.</text>
</comment>
<organism evidence="10 11">
    <name type="scientific">Rhipicephalus sanguineus</name>
    <name type="common">Brown dog tick</name>
    <name type="synonym">Ixodes sanguineus</name>
    <dbReference type="NCBI Taxonomy" id="34632"/>
    <lineage>
        <taxon>Eukaryota</taxon>
        <taxon>Metazoa</taxon>
        <taxon>Ecdysozoa</taxon>
        <taxon>Arthropoda</taxon>
        <taxon>Chelicerata</taxon>
        <taxon>Arachnida</taxon>
        <taxon>Acari</taxon>
        <taxon>Parasitiformes</taxon>
        <taxon>Ixodida</taxon>
        <taxon>Ixodoidea</taxon>
        <taxon>Ixodidae</taxon>
        <taxon>Rhipicephalinae</taxon>
        <taxon>Rhipicephalus</taxon>
        <taxon>Rhipicephalus</taxon>
    </lineage>
</organism>
<dbReference type="GO" id="GO:0000146">
    <property type="term" value="F:microfilament motor activity"/>
    <property type="evidence" value="ECO:0007669"/>
    <property type="project" value="TreeGrafter"/>
</dbReference>
<keyword evidence="6" id="KW-0505">Motor protein</keyword>
<dbReference type="GO" id="GO:0051015">
    <property type="term" value="F:actin filament binding"/>
    <property type="evidence" value="ECO:0007669"/>
    <property type="project" value="TreeGrafter"/>
</dbReference>
<gene>
    <name evidence="10" type="ORF">HPB52_023249</name>
</gene>
<dbReference type="InterPro" id="IPR001609">
    <property type="entry name" value="Myosin_head_motor_dom-like"/>
</dbReference>
<sequence length="339" mass="37856">MSSFSLKERAFRLRDIACCHSAKKALSQQSKNAGSSTATTTTLSDGTHRRKKLPRAVPLPLRRFPENLLYLEFRRRYSLLASPDARPVNGEPGDERAATEALLQQLDLEPSSYRLGLSQIFLRAGTLSLLESQREEKLAEGLIHLQAHLRGYLARKRFQQRKVQELAICCIQRNVRKFLEIRDWPWWRLFIKIAPVLNVQRTEQELRLSREEVEQLKAKVEKLEKERSELKQSHDLLEVKGHFFAVVGGARVGGHLSSGAPVLSAVSFHDRRARSAGHAWPPSDAPSPPPVADTQNRHLSIHSSPGRGNNYTAGGRDGGWRCGTTGSAASGSLTGYLTT</sequence>
<dbReference type="EMBL" id="JABSTV010001250">
    <property type="protein sequence ID" value="KAH7957849.1"/>
    <property type="molecule type" value="Genomic_DNA"/>
</dbReference>